<comment type="caution">
    <text evidence="1">The sequence shown here is derived from an EMBL/GenBank/DDBJ whole genome shotgun (WGS) entry which is preliminary data.</text>
</comment>
<proteinExistence type="predicted"/>
<gene>
    <name evidence="1" type="ORF">IU459_11840</name>
</gene>
<dbReference type="EMBL" id="JADLQX010000007">
    <property type="protein sequence ID" value="MBF6298232.1"/>
    <property type="molecule type" value="Genomic_DNA"/>
</dbReference>
<evidence type="ECO:0000313" key="1">
    <source>
        <dbReference type="EMBL" id="MBF6298232.1"/>
    </source>
</evidence>
<reference evidence="1 2" key="1">
    <citation type="submission" date="2020-10" db="EMBL/GenBank/DDBJ databases">
        <title>Identification of Nocardia species via Next-generation sequencing and recognition of intraspecies genetic diversity.</title>
        <authorList>
            <person name="Li P."/>
            <person name="Li P."/>
            <person name="Lu B."/>
        </authorList>
    </citation>
    <scope>NUCLEOTIDE SEQUENCE [LARGE SCALE GENOMIC DNA]</scope>
    <source>
        <strain evidence="1 2">BJ06-0157</strain>
    </source>
</reference>
<accession>A0ABS0CR04</accession>
<name>A0ABS0CR04_9NOCA</name>
<protein>
    <submittedName>
        <fullName evidence="1">Uncharacterized protein</fullName>
    </submittedName>
</protein>
<sequence length="232" mass="24724">MATTCWPSVRGKVARFTKVTNCGAPSAGAKNTLTTDGFVTLDFAPEYEDGEEMSQKKADGRFAYLFKDDDQLKWVGVTIQFTGVNPDLLGGIVLGQPIVLDHEGNAVGIRVGQVIGTDWALETWTDIPGVACTSAKPYGYFLAPWLHGGRLASWSVQNGAAEFKVENARTQAGSLWGTGPYNVDLHAAVDPEDPPVPGKLLTPILADQHLDMHLTYVAPPTPACAASALVLA</sequence>
<dbReference type="Proteomes" id="UP000702209">
    <property type="component" value="Unassembled WGS sequence"/>
</dbReference>
<evidence type="ECO:0000313" key="2">
    <source>
        <dbReference type="Proteomes" id="UP000702209"/>
    </source>
</evidence>
<dbReference type="RefSeq" id="WP_195129541.1">
    <property type="nucleotide sequence ID" value="NZ_JADLQX010000007.1"/>
</dbReference>
<keyword evidence="2" id="KW-1185">Reference proteome</keyword>
<organism evidence="1 2">
    <name type="scientific">Nocardia amamiensis</name>
    <dbReference type="NCBI Taxonomy" id="404578"/>
    <lineage>
        <taxon>Bacteria</taxon>
        <taxon>Bacillati</taxon>
        <taxon>Actinomycetota</taxon>
        <taxon>Actinomycetes</taxon>
        <taxon>Mycobacteriales</taxon>
        <taxon>Nocardiaceae</taxon>
        <taxon>Nocardia</taxon>
    </lineage>
</organism>